<sequence length="267" mass="29691">MTTSRIPYADLPDTARRAVEAHTGPVLKVESETEGFNSSIAARLTSPTGTYYVKGLRADHRRVWTQAREAEVNPYVRGIAPALIARVESDGWDLLLFEAVDGHHADYRPGSPDLPKVVATLRRLAEIPCPPIPLRHAEQRLARYAARPENLAQFAGDALLHTDWHNTNVLVTDQRARLVDWAWATKGAPWLDAGYWALWLIAFGHDPASAEEWASHVPTWQAASAEGINAFAVANANMWDEIGEGDPDPWTARMVGAARTWRDYRTV</sequence>
<dbReference type="InterPro" id="IPR011009">
    <property type="entry name" value="Kinase-like_dom_sf"/>
</dbReference>
<organism evidence="1 2">
    <name type="scientific">Kitasatospora putterlickiae</name>
    <dbReference type="NCBI Taxonomy" id="221725"/>
    <lineage>
        <taxon>Bacteria</taxon>
        <taxon>Bacillati</taxon>
        <taxon>Actinomycetota</taxon>
        <taxon>Actinomycetes</taxon>
        <taxon>Kitasatosporales</taxon>
        <taxon>Streptomycetaceae</taxon>
        <taxon>Kitasatospora</taxon>
    </lineage>
</organism>
<gene>
    <name evidence="1" type="ORF">GCM10009639_22950</name>
</gene>
<accession>A0ABP4IJL6</accession>
<name>A0ABP4IJL6_9ACTN</name>
<evidence type="ECO:0000313" key="1">
    <source>
        <dbReference type="EMBL" id="GAA1392093.1"/>
    </source>
</evidence>
<keyword evidence="2" id="KW-1185">Reference proteome</keyword>
<protein>
    <recommendedName>
        <fullName evidence="3">Aminoglycoside phosphotransferase</fullName>
    </recommendedName>
</protein>
<evidence type="ECO:0000313" key="2">
    <source>
        <dbReference type="Proteomes" id="UP001499863"/>
    </source>
</evidence>
<reference evidence="2" key="1">
    <citation type="journal article" date="2019" name="Int. J. Syst. Evol. Microbiol.">
        <title>The Global Catalogue of Microorganisms (GCM) 10K type strain sequencing project: providing services to taxonomists for standard genome sequencing and annotation.</title>
        <authorList>
            <consortium name="The Broad Institute Genomics Platform"/>
            <consortium name="The Broad Institute Genome Sequencing Center for Infectious Disease"/>
            <person name="Wu L."/>
            <person name="Ma J."/>
        </authorList>
    </citation>
    <scope>NUCLEOTIDE SEQUENCE [LARGE SCALE GENOMIC DNA]</scope>
    <source>
        <strain evidence="2">JCM 12393</strain>
    </source>
</reference>
<dbReference type="EMBL" id="BAAAKJ010000121">
    <property type="protein sequence ID" value="GAA1392093.1"/>
    <property type="molecule type" value="Genomic_DNA"/>
</dbReference>
<dbReference type="Proteomes" id="UP001499863">
    <property type="component" value="Unassembled WGS sequence"/>
</dbReference>
<comment type="caution">
    <text evidence="1">The sequence shown here is derived from an EMBL/GenBank/DDBJ whole genome shotgun (WGS) entry which is preliminary data.</text>
</comment>
<proteinExistence type="predicted"/>
<evidence type="ECO:0008006" key="3">
    <source>
        <dbReference type="Google" id="ProtNLM"/>
    </source>
</evidence>
<dbReference type="RefSeq" id="WP_344332761.1">
    <property type="nucleotide sequence ID" value="NZ_BAAAKJ010000121.1"/>
</dbReference>
<dbReference type="SUPFAM" id="SSF56112">
    <property type="entry name" value="Protein kinase-like (PK-like)"/>
    <property type="match status" value="1"/>
</dbReference>
<dbReference type="Gene3D" id="3.90.1200.10">
    <property type="match status" value="1"/>
</dbReference>